<protein>
    <submittedName>
        <fullName evidence="3">Uncharacterized protein</fullName>
    </submittedName>
</protein>
<evidence type="ECO:0000256" key="1">
    <source>
        <dbReference type="SAM" id="MobiDB-lite"/>
    </source>
</evidence>
<dbReference type="EMBL" id="JAQQWK010000006">
    <property type="protein sequence ID" value="KAK8039443.1"/>
    <property type="molecule type" value="Genomic_DNA"/>
</dbReference>
<dbReference type="PANTHER" id="PTHR37490">
    <property type="entry name" value="EXPRESSED PROTEIN"/>
    <property type="match status" value="1"/>
</dbReference>
<organism evidence="3 4">
    <name type="scientific">Apiospora rasikravindrae</name>
    <dbReference type="NCBI Taxonomy" id="990691"/>
    <lineage>
        <taxon>Eukaryota</taxon>
        <taxon>Fungi</taxon>
        <taxon>Dikarya</taxon>
        <taxon>Ascomycota</taxon>
        <taxon>Pezizomycotina</taxon>
        <taxon>Sordariomycetes</taxon>
        <taxon>Xylariomycetidae</taxon>
        <taxon>Amphisphaeriales</taxon>
        <taxon>Apiosporaceae</taxon>
        <taxon>Apiospora</taxon>
    </lineage>
</organism>
<reference evidence="3 4" key="1">
    <citation type="submission" date="2023-01" db="EMBL/GenBank/DDBJ databases">
        <title>Analysis of 21 Apiospora genomes using comparative genomics revels a genus with tremendous synthesis potential of carbohydrate active enzymes and secondary metabolites.</title>
        <authorList>
            <person name="Sorensen T."/>
        </authorList>
    </citation>
    <scope>NUCLEOTIDE SEQUENCE [LARGE SCALE GENOMIC DNA]</scope>
    <source>
        <strain evidence="3 4">CBS 33761</strain>
    </source>
</reference>
<dbReference type="Proteomes" id="UP001444661">
    <property type="component" value="Unassembled WGS sequence"/>
</dbReference>
<keyword evidence="4" id="KW-1185">Reference proteome</keyword>
<dbReference type="InterPro" id="IPR021838">
    <property type="entry name" value="DUF3431"/>
</dbReference>
<dbReference type="Pfam" id="PF11913">
    <property type="entry name" value="DUF3431"/>
    <property type="match status" value="1"/>
</dbReference>
<evidence type="ECO:0000256" key="2">
    <source>
        <dbReference type="SAM" id="SignalP"/>
    </source>
</evidence>
<evidence type="ECO:0000313" key="3">
    <source>
        <dbReference type="EMBL" id="KAK8039443.1"/>
    </source>
</evidence>
<feature type="region of interest" description="Disordered" evidence="1">
    <location>
        <begin position="47"/>
        <end position="71"/>
    </location>
</feature>
<proteinExistence type="predicted"/>
<feature type="signal peptide" evidence="2">
    <location>
        <begin position="1"/>
        <end position="32"/>
    </location>
</feature>
<name>A0ABR1SYP6_9PEZI</name>
<sequence>MFKGRPNPGRSLLLSFILLCLCFLILLYHHHAAGFDSQAIAIRPAGDTAGSRGIAEPPAKNPEEHPLHHPPPSVDIVAASLQTDNTAWFHRHLPLSWRKHIYTVDDSRASLTVPKNKGREAMVYLTHIVNNYDSLAETTIFFHAARFAWHNDDPDYDAVPTLRRLRLEHVRREGYVNLRCVWVIGCPEEIHPHLDAEEARRLDSEAGSTDEEKPPTTTKAIYKTAFQELLQGVPVPDVVAVSCCSQFAVTREAIRRRPREDYVRFRDWLLSTPLTDDLSGRVMEFAWHIIFGKESVHCPSTKDCYCNLWGLCGDDMTCTDGACEGRYTLPGLANLPDHWPLLGWAGENRNFTGPLD</sequence>
<accession>A0ABR1SYP6</accession>
<gene>
    <name evidence="3" type="ORF">PG993_007854</name>
</gene>
<keyword evidence="2" id="KW-0732">Signal</keyword>
<feature type="chain" id="PRO_5047207314" evidence="2">
    <location>
        <begin position="33"/>
        <end position="356"/>
    </location>
</feature>
<dbReference type="PANTHER" id="PTHR37490:SF3">
    <property type="entry name" value="DUF3431 DOMAIN CONTAINING PROTEIN"/>
    <property type="match status" value="1"/>
</dbReference>
<evidence type="ECO:0000313" key="4">
    <source>
        <dbReference type="Proteomes" id="UP001444661"/>
    </source>
</evidence>
<comment type="caution">
    <text evidence="3">The sequence shown here is derived from an EMBL/GenBank/DDBJ whole genome shotgun (WGS) entry which is preliminary data.</text>
</comment>